<dbReference type="Pfam" id="PF03824">
    <property type="entry name" value="NicO"/>
    <property type="match status" value="2"/>
</dbReference>
<evidence type="ECO:0000256" key="13">
    <source>
        <dbReference type="RuleBase" id="RU362101"/>
    </source>
</evidence>
<sequence length="328" mass="33448">MRLAGRVMLAVALALAAAVVLVPLLIDPALAQSPPSAFGGPARAPTASGFFAVIIEQQAMFYRQLSGAVRAIRTGDRGAFATLVGLSFLYGIFHAAGPGHGKAVISSYIVATGETVRRGITLAALSSIVQAVTAISLVGVLALVLGTTARTMGRVVDWIEIVAYGLIVLIGLRLLWAKGKAFAARFASWRSGRPVAGMACDDGCAHLPAAEQVARAHSWRETLAIVLGVGLRPCTGAVLVLVFAMAQGIVYAGVVSAFAMAIGTAITVAAIATLAAGAKGLAVRLAAARTGLTTVVLSAAEVAAAVIVVLFGAGLLTGYLVMERTMPF</sequence>
<dbReference type="GO" id="GO:0046583">
    <property type="term" value="F:monoatomic cation efflux transmembrane transporter activity"/>
    <property type="evidence" value="ECO:0007669"/>
    <property type="project" value="TreeGrafter"/>
</dbReference>
<keyword evidence="4 13" id="KW-0813">Transport</keyword>
<keyword evidence="8 13" id="KW-1133">Transmembrane helix</keyword>
<dbReference type="PANTHER" id="PTHR40659">
    <property type="entry name" value="NICKEL/COBALT EFFLUX SYSTEM RCNA"/>
    <property type="match status" value="1"/>
</dbReference>
<dbReference type="GO" id="GO:0015099">
    <property type="term" value="F:nickel cation transmembrane transporter activity"/>
    <property type="evidence" value="ECO:0007669"/>
    <property type="project" value="UniProtKB-UniRule"/>
</dbReference>
<evidence type="ECO:0000256" key="7">
    <source>
        <dbReference type="ARBA" id="ARBA00022692"/>
    </source>
</evidence>
<gene>
    <name evidence="14" type="ORF">E8M01_08685</name>
</gene>
<dbReference type="PANTHER" id="PTHR40659:SF1">
    <property type="entry name" value="NICKEL_COBALT EFFLUX SYSTEM RCNA"/>
    <property type="match status" value="1"/>
</dbReference>
<dbReference type="GO" id="GO:0006824">
    <property type="term" value="P:cobalt ion transport"/>
    <property type="evidence" value="ECO:0007669"/>
    <property type="project" value="UniProtKB-KW"/>
</dbReference>
<evidence type="ECO:0000256" key="12">
    <source>
        <dbReference type="ARBA" id="ARBA00023285"/>
    </source>
</evidence>
<keyword evidence="5" id="KW-1003">Cell membrane</keyword>
<feature type="transmembrane region" description="Helical" evidence="13">
    <location>
        <begin position="158"/>
        <end position="176"/>
    </location>
</feature>
<keyword evidence="3" id="KW-0171">Cobalt transport</keyword>
<dbReference type="RefSeq" id="WP_136964522.1">
    <property type="nucleotide sequence ID" value="NZ_CP039690.1"/>
</dbReference>
<comment type="function">
    <text evidence="1">Efflux system for nickel and cobalt.</text>
</comment>
<evidence type="ECO:0000256" key="10">
    <source>
        <dbReference type="ARBA" id="ARBA00023112"/>
    </source>
</evidence>
<keyword evidence="15" id="KW-1185">Reference proteome</keyword>
<accession>A0A4D7BES9</accession>
<reference evidence="14 15" key="1">
    <citation type="submission" date="2019-04" db="EMBL/GenBank/DDBJ databases">
        <title>Phreatobacter aquaticus sp. nov.</title>
        <authorList>
            <person name="Choi A."/>
        </authorList>
    </citation>
    <scope>NUCLEOTIDE SEQUENCE [LARGE SCALE GENOMIC DNA]</scope>
    <source>
        <strain evidence="14 15">KCTC 52518</strain>
    </source>
</reference>
<feature type="transmembrane region" description="Helical" evidence="13">
    <location>
        <begin position="295"/>
        <end position="322"/>
    </location>
</feature>
<dbReference type="EMBL" id="CP039690">
    <property type="protein sequence ID" value="QCI69115.1"/>
    <property type="molecule type" value="Genomic_DNA"/>
</dbReference>
<keyword evidence="6" id="KW-0533">Nickel</keyword>
<evidence type="ECO:0000256" key="5">
    <source>
        <dbReference type="ARBA" id="ARBA00022475"/>
    </source>
</evidence>
<protein>
    <recommendedName>
        <fullName evidence="13">Nickel/cobalt efflux system</fullName>
    </recommendedName>
</protein>
<feature type="transmembrane region" description="Helical" evidence="13">
    <location>
        <begin position="120"/>
        <end position="146"/>
    </location>
</feature>
<keyword evidence="7 13" id="KW-0812">Transmembrane</keyword>
<keyword evidence="10" id="KW-0921">Nickel transport</keyword>
<keyword evidence="9" id="KW-0406">Ion transport</keyword>
<comment type="similarity">
    <text evidence="13">Belongs to the NiCoT transporter (TC 2.A.52) family.</text>
</comment>
<evidence type="ECO:0000256" key="3">
    <source>
        <dbReference type="ARBA" id="ARBA00022426"/>
    </source>
</evidence>
<evidence type="ECO:0000313" key="15">
    <source>
        <dbReference type="Proteomes" id="UP000298781"/>
    </source>
</evidence>
<dbReference type="InterPro" id="IPR051224">
    <property type="entry name" value="NiCoT_RcnA"/>
</dbReference>
<feature type="transmembrane region" description="Helical" evidence="13">
    <location>
        <begin position="223"/>
        <end position="243"/>
    </location>
</feature>
<evidence type="ECO:0000313" key="14">
    <source>
        <dbReference type="EMBL" id="QCI69115.1"/>
    </source>
</evidence>
<keyword evidence="12" id="KW-0170">Cobalt</keyword>
<evidence type="ECO:0000256" key="11">
    <source>
        <dbReference type="ARBA" id="ARBA00023136"/>
    </source>
</evidence>
<proteinExistence type="inferred from homology"/>
<evidence type="ECO:0000256" key="9">
    <source>
        <dbReference type="ARBA" id="ARBA00023065"/>
    </source>
</evidence>
<dbReference type="AlphaFoldDB" id="A0A4D7BES9"/>
<dbReference type="GO" id="GO:0010045">
    <property type="term" value="P:response to nickel cation"/>
    <property type="evidence" value="ECO:0007669"/>
    <property type="project" value="TreeGrafter"/>
</dbReference>
<evidence type="ECO:0000256" key="1">
    <source>
        <dbReference type="ARBA" id="ARBA00002510"/>
    </source>
</evidence>
<evidence type="ECO:0000256" key="6">
    <source>
        <dbReference type="ARBA" id="ARBA00022596"/>
    </source>
</evidence>
<keyword evidence="11 13" id="KW-0472">Membrane</keyword>
<dbReference type="Proteomes" id="UP000298781">
    <property type="component" value="Chromosome"/>
</dbReference>
<dbReference type="InterPro" id="IPR011541">
    <property type="entry name" value="Ni/Co_transpt_high_affinity"/>
</dbReference>
<feature type="transmembrane region" description="Helical" evidence="13">
    <location>
        <begin position="79"/>
        <end position="99"/>
    </location>
</feature>
<comment type="subcellular location">
    <subcellularLocation>
        <location evidence="2 13">Cell membrane</location>
        <topology evidence="2 13">Multi-pass membrane protein</topology>
    </subcellularLocation>
</comment>
<dbReference type="KEGG" id="pstg:E8M01_08685"/>
<feature type="transmembrane region" description="Helical" evidence="13">
    <location>
        <begin position="249"/>
        <end position="274"/>
    </location>
</feature>
<evidence type="ECO:0000256" key="8">
    <source>
        <dbReference type="ARBA" id="ARBA00022989"/>
    </source>
</evidence>
<dbReference type="GO" id="GO:0005886">
    <property type="term" value="C:plasma membrane"/>
    <property type="evidence" value="ECO:0007669"/>
    <property type="project" value="UniProtKB-SubCell"/>
</dbReference>
<dbReference type="GO" id="GO:0032025">
    <property type="term" value="P:response to cobalt ion"/>
    <property type="evidence" value="ECO:0007669"/>
    <property type="project" value="TreeGrafter"/>
</dbReference>
<dbReference type="OrthoDB" id="9812956at2"/>
<evidence type="ECO:0000256" key="2">
    <source>
        <dbReference type="ARBA" id="ARBA00004651"/>
    </source>
</evidence>
<organism evidence="14 15">
    <name type="scientific">Phreatobacter stygius</name>
    <dbReference type="NCBI Taxonomy" id="1940610"/>
    <lineage>
        <taxon>Bacteria</taxon>
        <taxon>Pseudomonadati</taxon>
        <taxon>Pseudomonadota</taxon>
        <taxon>Alphaproteobacteria</taxon>
        <taxon>Hyphomicrobiales</taxon>
        <taxon>Phreatobacteraceae</taxon>
        <taxon>Phreatobacter</taxon>
    </lineage>
</organism>
<evidence type="ECO:0000256" key="4">
    <source>
        <dbReference type="ARBA" id="ARBA00022448"/>
    </source>
</evidence>
<name>A0A4D7BES9_9HYPH</name>